<protein>
    <submittedName>
        <fullName evidence="6">Transformation system, type II secretion system secretin protein CtsD</fullName>
    </submittedName>
</protein>
<dbReference type="InterPro" id="IPR011514">
    <property type="entry name" value="Secretin_N_2"/>
</dbReference>
<keyword evidence="2" id="KW-0732">Signal</keyword>
<dbReference type="GO" id="GO:0009306">
    <property type="term" value="P:protein secretion"/>
    <property type="evidence" value="ECO:0007669"/>
    <property type="project" value="InterPro"/>
</dbReference>
<feature type="domain" description="Secretin N-terminal" evidence="5">
    <location>
        <begin position="112"/>
        <end position="185"/>
    </location>
</feature>
<dbReference type="GO" id="GO:0019867">
    <property type="term" value="C:outer membrane"/>
    <property type="evidence" value="ECO:0007669"/>
    <property type="project" value="InterPro"/>
</dbReference>
<name>A0A6G5QHP8_9BACT</name>
<organism evidence="6 7">
    <name type="scientific">Campylobacter mucosalis CCUG 21559</name>
    <dbReference type="NCBI Taxonomy" id="1032067"/>
    <lineage>
        <taxon>Bacteria</taxon>
        <taxon>Pseudomonadati</taxon>
        <taxon>Campylobacterota</taxon>
        <taxon>Epsilonproteobacteria</taxon>
        <taxon>Campylobacterales</taxon>
        <taxon>Campylobacteraceae</taxon>
        <taxon>Campylobacter</taxon>
    </lineage>
</organism>
<feature type="domain" description="Type II/III secretion system secretin-like" evidence="4">
    <location>
        <begin position="300"/>
        <end position="476"/>
    </location>
</feature>
<sequence length="498" mass="55262">MRLKLGKILLSLVFILSFEQSLFAKSVCVNKNFSMKFKSEVTLNEVLNELSDMCSFSVVAKDQAATAILQENLNATNINNLSLSEVFALLLTERNLSYEFNKNILKISSFITKSFKIDYITSIREGISTTKASVDSAPIEVGNSNSSDEDEKKQDNMIRTTEKFDFWEKLDSEIKAVLNNPNDKITAPDPVINQNAGLVTITATPTQLKRVEKYIQDLQKRLKKQVIIDVSIIAVELKNEYKKGVDWSKFELGFNSYIGNDPTTSSGFTTTRTGFNSGFTSTINFAANLNLNLDGVLNFLDTNGKAKVISSPKITTLNNQQALISVGDNINYRVQEETERPSASSVTSRVTTTYKQYSVFVGILLNLLPEVSDDNKIMLRINPSLSSFKYREDDAKQRSVREIAPDTNQKKLSTVVQVNSGDTIILGGLIGQTKGKDNTYVPFLSAIPIIGNAFSSTKDITSTTELIFIITPRVIDPDTKTDISQSLKDLGFSKSINE</sequence>
<gene>
    <name evidence="6" type="primary">ctsD</name>
    <name evidence="6" type="ORF">CMUC_1452</name>
</gene>
<dbReference type="RefSeq" id="WP_418656679.1">
    <property type="nucleotide sequence ID" value="NZ_CP012542.1"/>
</dbReference>
<dbReference type="InterPro" id="IPR004846">
    <property type="entry name" value="T2SS/T3SS_dom"/>
</dbReference>
<evidence type="ECO:0000259" key="5">
    <source>
        <dbReference type="Pfam" id="PF07655"/>
    </source>
</evidence>
<evidence type="ECO:0000256" key="3">
    <source>
        <dbReference type="ARBA" id="ARBA00023136"/>
    </source>
</evidence>
<reference evidence="6 7" key="1">
    <citation type="submission" date="2016-07" db="EMBL/GenBank/DDBJ databases">
        <title>Comparative genomics of the Campylobacter concisus group.</title>
        <authorList>
            <person name="Miller W.G."/>
            <person name="Yee E."/>
            <person name="Chapman M.H."/>
            <person name="Huynh S."/>
            <person name="Bono J.L."/>
            <person name="On S.L.W."/>
            <person name="StLeger J."/>
            <person name="Foster G."/>
            <person name="Parker C.T."/>
        </authorList>
    </citation>
    <scope>NUCLEOTIDE SEQUENCE [LARGE SCALE GENOMIC DNA]</scope>
    <source>
        <strain evidence="6 7">CCUG 21559</strain>
    </source>
</reference>
<dbReference type="PRINTS" id="PR00811">
    <property type="entry name" value="BCTERIALGSPD"/>
</dbReference>
<dbReference type="InterPro" id="IPR050810">
    <property type="entry name" value="Bact_Secretion_Sys_Channel"/>
</dbReference>
<dbReference type="PANTHER" id="PTHR30332">
    <property type="entry name" value="PROBABLE GENERAL SECRETION PATHWAY PROTEIN D"/>
    <property type="match status" value="1"/>
</dbReference>
<dbReference type="GO" id="GO:0015627">
    <property type="term" value="C:type II protein secretion system complex"/>
    <property type="evidence" value="ECO:0007669"/>
    <property type="project" value="TreeGrafter"/>
</dbReference>
<keyword evidence="3" id="KW-0472">Membrane</keyword>
<dbReference type="EMBL" id="CP012542">
    <property type="protein sequence ID" value="QCD45215.1"/>
    <property type="molecule type" value="Genomic_DNA"/>
</dbReference>
<dbReference type="InterPro" id="IPR001775">
    <property type="entry name" value="GspD/PilQ"/>
</dbReference>
<proteinExistence type="predicted"/>
<evidence type="ECO:0000256" key="2">
    <source>
        <dbReference type="ARBA" id="ARBA00022729"/>
    </source>
</evidence>
<dbReference type="GO" id="GO:0009297">
    <property type="term" value="P:pilus assembly"/>
    <property type="evidence" value="ECO:0007669"/>
    <property type="project" value="InterPro"/>
</dbReference>
<evidence type="ECO:0000313" key="6">
    <source>
        <dbReference type="EMBL" id="QCD45215.1"/>
    </source>
</evidence>
<dbReference type="Pfam" id="PF00263">
    <property type="entry name" value="Secretin"/>
    <property type="match status" value="1"/>
</dbReference>
<evidence type="ECO:0000256" key="1">
    <source>
        <dbReference type="ARBA" id="ARBA00004370"/>
    </source>
</evidence>
<dbReference type="AlphaFoldDB" id="A0A6G5QHP8"/>
<dbReference type="PANTHER" id="PTHR30332:SF24">
    <property type="entry name" value="SECRETIN GSPD-RELATED"/>
    <property type="match status" value="1"/>
</dbReference>
<accession>A0A6G5QHP8</accession>
<keyword evidence="7" id="KW-1185">Reference proteome</keyword>
<evidence type="ECO:0000313" key="7">
    <source>
        <dbReference type="Proteomes" id="UP000503264"/>
    </source>
</evidence>
<dbReference type="Proteomes" id="UP000503264">
    <property type="component" value="Chromosome"/>
</dbReference>
<evidence type="ECO:0000259" key="4">
    <source>
        <dbReference type="Pfam" id="PF00263"/>
    </source>
</evidence>
<comment type="subcellular location">
    <subcellularLocation>
        <location evidence="1">Membrane</location>
    </subcellularLocation>
</comment>
<dbReference type="InterPro" id="IPR013358">
    <property type="entry name" value="Pilus_biogenesis_MshL"/>
</dbReference>
<dbReference type="Pfam" id="PF07655">
    <property type="entry name" value="Secretin_N_2"/>
    <property type="match status" value="1"/>
</dbReference>
<dbReference type="NCBIfam" id="TIGR02519">
    <property type="entry name" value="pilus_MshL"/>
    <property type="match status" value="1"/>
</dbReference>